<evidence type="ECO:0000256" key="1">
    <source>
        <dbReference type="SAM" id="SignalP"/>
    </source>
</evidence>
<organism evidence="2 3">
    <name type="scientific">Archangium gephyra</name>
    <dbReference type="NCBI Taxonomy" id="48"/>
    <lineage>
        <taxon>Bacteria</taxon>
        <taxon>Pseudomonadati</taxon>
        <taxon>Myxococcota</taxon>
        <taxon>Myxococcia</taxon>
        <taxon>Myxococcales</taxon>
        <taxon>Cystobacterineae</taxon>
        <taxon>Archangiaceae</taxon>
        <taxon>Archangium</taxon>
    </lineage>
</organism>
<comment type="caution">
    <text evidence="2">The sequence shown here is derived from an EMBL/GenBank/DDBJ whole genome shotgun (WGS) entry which is preliminary data.</text>
</comment>
<dbReference type="AlphaFoldDB" id="A0A2W5STI4"/>
<dbReference type="EMBL" id="QFQP01000064">
    <property type="protein sequence ID" value="PZR04113.1"/>
    <property type="molecule type" value="Genomic_DNA"/>
</dbReference>
<feature type="chain" id="PRO_5015953626" evidence="1">
    <location>
        <begin position="19"/>
        <end position="332"/>
    </location>
</feature>
<evidence type="ECO:0000313" key="3">
    <source>
        <dbReference type="Proteomes" id="UP000249061"/>
    </source>
</evidence>
<feature type="signal peptide" evidence="1">
    <location>
        <begin position="1"/>
        <end position="18"/>
    </location>
</feature>
<name>A0A2W5STI4_9BACT</name>
<evidence type="ECO:0000313" key="2">
    <source>
        <dbReference type="EMBL" id="PZR04113.1"/>
    </source>
</evidence>
<sequence length="332" mass="36395">MVSRALLISLISATAAHAYTIGSAFSDPCHERITAAALGSVSIDLSDTDDRRPPILESERRLAGWLRERLGEASIEQPAADERVLNSLLIGVRHPDVEGWQLRDLASIRSLQLDLDGQSAHFLRSDTDLDEAGNVSAAAKSRAYMLSLIESSRISYELGGELVNVPTWIEHYPDVTVPLVEAVYLLAQALHALQDSFSHTYRGDDVAQVNVVLTYLGGFSPAWVERTSGPLHSSFLDQCTAPENEKAVAAATRASAELMAATVEYWRTRDRRSVELVLERWLTVHAGCNLDNAYCGSPTFTLVEEKKRTGGCTEVPGGVLLLGAAWLLRRRR</sequence>
<reference evidence="2 3" key="1">
    <citation type="submission" date="2017-08" db="EMBL/GenBank/DDBJ databases">
        <title>Infants hospitalized years apart are colonized by the same room-sourced microbial strains.</title>
        <authorList>
            <person name="Brooks B."/>
            <person name="Olm M.R."/>
            <person name="Firek B.A."/>
            <person name="Baker R."/>
            <person name="Thomas B.C."/>
            <person name="Morowitz M.J."/>
            <person name="Banfield J.F."/>
        </authorList>
    </citation>
    <scope>NUCLEOTIDE SEQUENCE [LARGE SCALE GENOMIC DNA]</scope>
    <source>
        <strain evidence="2">S2_003_000_R2_14</strain>
    </source>
</reference>
<proteinExistence type="predicted"/>
<protein>
    <submittedName>
        <fullName evidence="2">Uncharacterized protein</fullName>
    </submittedName>
</protein>
<dbReference type="Proteomes" id="UP000249061">
    <property type="component" value="Unassembled WGS sequence"/>
</dbReference>
<accession>A0A2W5STI4</accession>
<keyword evidence="1" id="KW-0732">Signal</keyword>
<gene>
    <name evidence="2" type="ORF">DI536_34855</name>
</gene>